<comment type="caution">
    <text evidence="9">The sequence shown here is derived from an EMBL/GenBank/DDBJ whole genome shotgun (WGS) entry which is preliminary data.</text>
</comment>
<dbReference type="InterPro" id="IPR013325">
    <property type="entry name" value="RNA_pol_sigma_r2"/>
</dbReference>
<dbReference type="InterPro" id="IPR007627">
    <property type="entry name" value="RNA_pol_sigma70_r2"/>
</dbReference>
<accession>A0A372MAL3</accession>
<dbReference type="Proteomes" id="UP000263094">
    <property type="component" value="Unassembled WGS sequence"/>
</dbReference>
<evidence type="ECO:0000256" key="2">
    <source>
        <dbReference type="ARBA" id="ARBA00011344"/>
    </source>
</evidence>
<dbReference type="InterPro" id="IPR013324">
    <property type="entry name" value="RNA_pol_sigma_r3/r4-like"/>
</dbReference>
<dbReference type="Pfam" id="PF04542">
    <property type="entry name" value="Sigma70_r2"/>
    <property type="match status" value="1"/>
</dbReference>
<protein>
    <submittedName>
        <fullName evidence="9">RNA polymerase subunit sigma-70</fullName>
    </submittedName>
</protein>
<reference evidence="9 10" key="1">
    <citation type="submission" date="2018-08" db="EMBL/GenBank/DDBJ databases">
        <title>Isolation, diversity and antifungal activity of Actinobacteria from wheat.</title>
        <authorList>
            <person name="Han C."/>
        </authorList>
    </citation>
    <scope>NUCLEOTIDE SEQUENCE [LARGE SCALE GENOMIC DNA]</scope>
    <source>
        <strain evidence="9 10">NEAU-YY421</strain>
    </source>
</reference>
<evidence type="ECO:0000259" key="7">
    <source>
        <dbReference type="Pfam" id="PF04542"/>
    </source>
</evidence>
<comment type="subunit">
    <text evidence="2">Interacts transiently with the RNA polymerase catalytic core formed by RpoA, RpoB, RpoC and RpoZ (2 alpha, 1 beta, 1 beta' and 1 omega subunit) to form the RNA polymerase holoenzyme that can initiate transcription.</text>
</comment>
<evidence type="ECO:0000259" key="8">
    <source>
        <dbReference type="Pfam" id="PF08281"/>
    </source>
</evidence>
<keyword evidence="5" id="KW-0804">Transcription</keyword>
<dbReference type="RefSeq" id="WP_128555088.1">
    <property type="nucleotide sequence ID" value="NZ_QUAK01000037.1"/>
</dbReference>
<proteinExistence type="inferred from homology"/>
<dbReference type="PANTHER" id="PTHR30173:SF43">
    <property type="entry name" value="ECF RNA POLYMERASE SIGMA FACTOR SIGI-RELATED"/>
    <property type="match status" value="1"/>
</dbReference>
<feature type="domain" description="RNA polymerase sigma factor 70 region 4 type 2" evidence="8">
    <location>
        <begin position="112"/>
        <end position="162"/>
    </location>
</feature>
<evidence type="ECO:0000256" key="4">
    <source>
        <dbReference type="ARBA" id="ARBA00023082"/>
    </source>
</evidence>
<dbReference type="InterPro" id="IPR036388">
    <property type="entry name" value="WH-like_DNA-bd_sf"/>
</dbReference>
<evidence type="ECO:0000256" key="3">
    <source>
        <dbReference type="ARBA" id="ARBA00023015"/>
    </source>
</evidence>
<name>A0A372MAL3_9ACTN</name>
<evidence type="ECO:0000256" key="1">
    <source>
        <dbReference type="ARBA" id="ARBA00010641"/>
    </source>
</evidence>
<dbReference type="SUPFAM" id="SSF88659">
    <property type="entry name" value="Sigma3 and sigma4 domains of RNA polymerase sigma factors"/>
    <property type="match status" value="1"/>
</dbReference>
<evidence type="ECO:0000256" key="6">
    <source>
        <dbReference type="SAM" id="MobiDB-lite"/>
    </source>
</evidence>
<dbReference type="GO" id="GO:0016987">
    <property type="term" value="F:sigma factor activity"/>
    <property type="evidence" value="ECO:0007669"/>
    <property type="project" value="UniProtKB-KW"/>
</dbReference>
<evidence type="ECO:0000313" key="9">
    <source>
        <dbReference type="EMBL" id="RFU87337.1"/>
    </source>
</evidence>
<organism evidence="9 10">
    <name type="scientific">Streptomyces triticagri</name>
    <dbReference type="NCBI Taxonomy" id="2293568"/>
    <lineage>
        <taxon>Bacteria</taxon>
        <taxon>Bacillati</taxon>
        <taxon>Actinomycetota</taxon>
        <taxon>Actinomycetes</taxon>
        <taxon>Kitasatosporales</taxon>
        <taxon>Streptomycetaceae</taxon>
        <taxon>Streptomyces</taxon>
    </lineage>
</organism>
<dbReference type="InterPro" id="IPR014284">
    <property type="entry name" value="RNA_pol_sigma-70_dom"/>
</dbReference>
<dbReference type="Gene3D" id="1.10.1740.10">
    <property type="match status" value="1"/>
</dbReference>
<evidence type="ECO:0000313" key="10">
    <source>
        <dbReference type="Proteomes" id="UP000263094"/>
    </source>
</evidence>
<dbReference type="SUPFAM" id="SSF54427">
    <property type="entry name" value="NTF2-like"/>
    <property type="match status" value="1"/>
</dbReference>
<dbReference type="PANTHER" id="PTHR30173">
    <property type="entry name" value="SIGMA 19 FACTOR"/>
    <property type="match status" value="1"/>
</dbReference>
<dbReference type="GO" id="GO:0006352">
    <property type="term" value="P:DNA-templated transcription initiation"/>
    <property type="evidence" value="ECO:0007669"/>
    <property type="project" value="InterPro"/>
</dbReference>
<comment type="similarity">
    <text evidence="1">Belongs to the sigma-70 factor family. ECF subfamily.</text>
</comment>
<dbReference type="EMBL" id="QUAK01000037">
    <property type="protein sequence ID" value="RFU87337.1"/>
    <property type="molecule type" value="Genomic_DNA"/>
</dbReference>
<evidence type="ECO:0000256" key="5">
    <source>
        <dbReference type="ARBA" id="ARBA00023163"/>
    </source>
</evidence>
<gene>
    <name evidence="9" type="ORF">DY218_07325</name>
</gene>
<feature type="region of interest" description="Disordered" evidence="6">
    <location>
        <begin position="81"/>
        <end position="100"/>
    </location>
</feature>
<dbReference type="NCBIfam" id="TIGR02937">
    <property type="entry name" value="sigma70-ECF"/>
    <property type="match status" value="1"/>
</dbReference>
<keyword evidence="10" id="KW-1185">Reference proteome</keyword>
<feature type="domain" description="RNA polymerase sigma-70 region 2" evidence="7">
    <location>
        <begin position="11"/>
        <end position="74"/>
    </location>
</feature>
<dbReference type="Gene3D" id="1.10.10.10">
    <property type="entry name" value="Winged helix-like DNA-binding domain superfamily/Winged helix DNA-binding domain"/>
    <property type="match status" value="1"/>
</dbReference>
<dbReference type="SUPFAM" id="SSF88946">
    <property type="entry name" value="Sigma2 domain of RNA polymerase sigma factors"/>
    <property type="match status" value="1"/>
</dbReference>
<sequence length="296" mass="31419">MAGTFLQAEQYEAERPHLRAVAYRMLGSLTEADDALQESWLRASTADISEVRNLGGWLTTVVSRVCLNLLRARRTRREEDIDEAPVPDVSEAGPGVGDPAAEAEMADEVGVALLVVLETLGPAERLAFVLHDLFAVSFDDIAVMLEKTPAAARQLASRARRRVRGAEPATGTRHRALERRAVDAFLAATRAGDFEALVGLLHPEVVLTADPAVIPTPQPVVVLGAHTVAEGAMAATGRAASTGVALLDGALGLVMAEGRGLRLVLRFAVQETTGLITEIEVIAEREALAAIELTVA</sequence>
<keyword evidence="3" id="KW-0805">Transcription regulation</keyword>
<dbReference type="InterPro" id="IPR032710">
    <property type="entry name" value="NTF2-like_dom_sf"/>
</dbReference>
<dbReference type="AlphaFoldDB" id="A0A372MAL3"/>
<dbReference type="Pfam" id="PF08281">
    <property type="entry name" value="Sigma70_r4_2"/>
    <property type="match status" value="1"/>
</dbReference>
<dbReference type="GO" id="GO:0003677">
    <property type="term" value="F:DNA binding"/>
    <property type="evidence" value="ECO:0007669"/>
    <property type="project" value="InterPro"/>
</dbReference>
<keyword evidence="4" id="KW-0731">Sigma factor</keyword>
<dbReference type="OrthoDB" id="3211555at2"/>
<dbReference type="InterPro" id="IPR052704">
    <property type="entry name" value="ECF_Sigma-70_Domain"/>
</dbReference>
<dbReference type="InterPro" id="IPR013249">
    <property type="entry name" value="RNA_pol_sigma70_r4_t2"/>
</dbReference>